<dbReference type="SMART" id="SM00388">
    <property type="entry name" value="HisKA"/>
    <property type="match status" value="1"/>
</dbReference>
<proteinExistence type="predicted"/>
<dbReference type="GO" id="GO:0000155">
    <property type="term" value="F:phosphorelay sensor kinase activity"/>
    <property type="evidence" value="ECO:0007669"/>
    <property type="project" value="InterPro"/>
</dbReference>
<dbReference type="InterPro" id="IPR004358">
    <property type="entry name" value="Sig_transdc_His_kin-like_C"/>
</dbReference>
<dbReference type="SUPFAM" id="SSF47384">
    <property type="entry name" value="Homodimeric domain of signal transducing histidine kinase"/>
    <property type="match status" value="1"/>
</dbReference>
<dbReference type="InterPro" id="IPR003660">
    <property type="entry name" value="HAMP_dom"/>
</dbReference>
<feature type="domain" description="HAMP" evidence="13">
    <location>
        <begin position="176"/>
        <end position="228"/>
    </location>
</feature>
<dbReference type="InterPro" id="IPR036097">
    <property type="entry name" value="HisK_dim/P_sf"/>
</dbReference>
<comment type="subcellular location">
    <subcellularLocation>
        <location evidence="2">Membrane</location>
        <topology evidence="2">Multi-pass membrane protein</topology>
    </subcellularLocation>
</comment>
<comment type="catalytic activity">
    <reaction evidence="1">
        <text>ATP + protein L-histidine = ADP + protein N-phospho-L-histidine.</text>
        <dbReference type="EC" id="2.7.13.3"/>
    </reaction>
</comment>
<keyword evidence="8 11" id="KW-1133">Transmembrane helix</keyword>
<accession>A0A2U2HGE5</accession>
<dbReference type="AlphaFoldDB" id="A0A2U2HGE5"/>
<dbReference type="CDD" id="cd00075">
    <property type="entry name" value="HATPase"/>
    <property type="match status" value="1"/>
</dbReference>
<evidence type="ECO:0000256" key="11">
    <source>
        <dbReference type="SAM" id="Phobius"/>
    </source>
</evidence>
<dbReference type="Pfam" id="PF02518">
    <property type="entry name" value="HATPase_c"/>
    <property type="match status" value="1"/>
</dbReference>
<evidence type="ECO:0000313" key="14">
    <source>
        <dbReference type="EMBL" id="PWF43999.1"/>
    </source>
</evidence>
<feature type="domain" description="Histidine kinase" evidence="12">
    <location>
        <begin position="236"/>
        <end position="449"/>
    </location>
</feature>
<comment type="caution">
    <text evidence="14">The sequence shown here is derived from an EMBL/GenBank/DDBJ whole genome shotgun (WGS) entry which is preliminary data.</text>
</comment>
<dbReference type="SUPFAM" id="SSF55874">
    <property type="entry name" value="ATPase domain of HSP90 chaperone/DNA topoisomerase II/histidine kinase"/>
    <property type="match status" value="1"/>
</dbReference>
<dbReference type="InterPro" id="IPR003594">
    <property type="entry name" value="HATPase_dom"/>
</dbReference>
<dbReference type="Proteomes" id="UP000241421">
    <property type="component" value="Unassembled WGS sequence"/>
</dbReference>
<dbReference type="PANTHER" id="PTHR45436">
    <property type="entry name" value="SENSOR HISTIDINE KINASE YKOH"/>
    <property type="match status" value="1"/>
</dbReference>
<evidence type="ECO:0000256" key="5">
    <source>
        <dbReference type="ARBA" id="ARBA00022679"/>
    </source>
</evidence>
<dbReference type="InterPro" id="IPR036890">
    <property type="entry name" value="HATPase_C_sf"/>
</dbReference>
<dbReference type="Gene3D" id="1.10.287.130">
    <property type="match status" value="1"/>
</dbReference>
<evidence type="ECO:0000259" key="12">
    <source>
        <dbReference type="PROSITE" id="PS50109"/>
    </source>
</evidence>
<evidence type="ECO:0000256" key="4">
    <source>
        <dbReference type="ARBA" id="ARBA00022553"/>
    </source>
</evidence>
<dbReference type="PROSITE" id="PS50885">
    <property type="entry name" value="HAMP"/>
    <property type="match status" value="1"/>
</dbReference>
<keyword evidence="10 11" id="KW-0472">Membrane</keyword>
<evidence type="ECO:0000256" key="10">
    <source>
        <dbReference type="ARBA" id="ARBA00023136"/>
    </source>
</evidence>
<organism evidence="14 15">
    <name type="scientific">Massilia glaciei</name>
    <dbReference type="NCBI Taxonomy" id="1524097"/>
    <lineage>
        <taxon>Bacteria</taxon>
        <taxon>Pseudomonadati</taxon>
        <taxon>Pseudomonadota</taxon>
        <taxon>Betaproteobacteria</taxon>
        <taxon>Burkholderiales</taxon>
        <taxon>Oxalobacteraceae</taxon>
        <taxon>Telluria group</taxon>
        <taxon>Massilia</taxon>
    </lineage>
</organism>
<keyword evidence="9" id="KW-0902">Two-component regulatory system</keyword>
<keyword evidence="6 11" id="KW-0812">Transmembrane</keyword>
<dbReference type="CDD" id="cd00082">
    <property type="entry name" value="HisKA"/>
    <property type="match status" value="1"/>
</dbReference>
<reference evidence="14 15" key="1">
    <citation type="submission" date="2018-04" db="EMBL/GenBank/DDBJ databases">
        <title>Massilia violaceinigra sp. nov., a novel purple-pigmented bacterium isolated from Tianshan glacier, Xinjiang, China.</title>
        <authorList>
            <person name="Wang H."/>
        </authorList>
    </citation>
    <scope>NUCLEOTIDE SEQUENCE [LARGE SCALE GENOMIC DNA]</scope>
    <source>
        <strain evidence="14 15">B448-2</strain>
    </source>
</reference>
<dbReference type="PRINTS" id="PR00344">
    <property type="entry name" value="BCTRLSENSOR"/>
</dbReference>
<feature type="transmembrane region" description="Helical" evidence="11">
    <location>
        <begin position="16"/>
        <end position="39"/>
    </location>
</feature>
<evidence type="ECO:0000256" key="1">
    <source>
        <dbReference type="ARBA" id="ARBA00000085"/>
    </source>
</evidence>
<dbReference type="EC" id="2.7.13.3" evidence="3"/>
<dbReference type="RefSeq" id="WP_106759151.1">
    <property type="nucleotide sequence ID" value="NZ_PXWF02000273.1"/>
</dbReference>
<dbReference type="PROSITE" id="PS50109">
    <property type="entry name" value="HIS_KIN"/>
    <property type="match status" value="1"/>
</dbReference>
<dbReference type="InterPro" id="IPR005467">
    <property type="entry name" value="His_kinase_dom"/>
</dbReference>
<feature type="transmembrane region" description="Helical" evidence="11">
    <location>
        <begin position="153"/>
        <end position="175"/>
    </location>
</feature>
<name>A0A2U2HGE5_9BURK</name>
<protein>
    <recommendedName>
        <fullName evidence="3">histidine kinase</fullName>
        <ecNumber evidence="3">2.7.13.3</ecNumber>
    </recommendedName>
</protein>
<evidence type="ECO:0000256" key="6">
    <source>
        <dbReference type="ARBA" id="ARBA00022692"/>
    </source>
</evidence>
<dbReference type="Pfam" id="PF00512">
    <property type="entry name" value="HisKA"/>
    <property type="match status" value="1"/>
</dbReference>
<keyword evidence="7 14" id="KW-0418">Kinase</keyword>
<gene>
    <name evidence="14" type="ORF">C7C56_020130</name>
</gene>
<keyword evidence="4" id="KW-0597">Phosphoprotein</keyword>
<dbReference type="PANTHER" id="PTHR45436:SF15">
    <property type="entry name" value="SENSOR HISTIDINE KINASE CUSS"/>
    <property type="match status" value="1"/>
</dbReference>
<dbReference type="SMART" id="SM00387">
    <property type="entry name" value="HATPase_c"/>
    <property type="match status" value="1"/>
</dbReference>
<dbReference type="InterPro" id="IPR003661">
    <property type="entry name" value="HisK_dim/P_dom"/>
</dbReference>
<evidence type="ECO:0000256" key="9">
    <source>
        <dbReference type="ARBA" id="ARBA00023012"/>
    </source>
</evidence>
<evidence type="ECO:0000256" key="7">
    <source>
        <dbReference type="ARBA" id="ARBA00022777"/>
    </source>
</evidence>
<evidence type="ECO:0000259" key="13">
    <source>
        <dbReference type="PROSITE" id="PS50885"/>
    </source>
</evidence>
<dbReference type="OrthoDB" id="8583694at2"/>
<dbReference type="GO" id="GO:0005886">
    <property type="term" value="C:plasma membrane"/>
    <property type="evidence" value="ECO:0007669"/>
    <property type="project" value="TreeGrafter"/>
</dbReference>
<evidence type="ECO:0000256" key="2">
    <source>
        <dbReference type="ARBA" id="ARBA00004141"/>
    </source>
</evidence>
<keyword evidence="5" id="KW-0808">Transferase</keyword>
<evidence type="ECO:0000313" key="15">
    <source>
        <dbReference type="Proteomes" id="UP000241421"/>
    </source>
</evidence>
<dbReference type="InterPro" id="IPR050428">
    <property type="entry name" value="TCS_sensor_his_kinase"/>
</dbReference>
<dbReference type="EMBL" id="PXWF02000273">
    <property type="protein sequence ID" value="PWF43999.1"/>
    <property type="molecule type" value="Genomic_DNA"/>
</dbReference>
<dbReference type="Gene3D" id="3.30.565.10">
    <property type="entry name" value="Histidine kinase-like ATPase, C-terminal domain"/>
    <property type="match status" value="1"/>
</dbReference>
<evidence type="ECO:0000256" key="3">
    <source>
        <dbReference type="ARBA" id="ARBA00012438"/>
    </source>
</evidence>
<keyword evidence="15" id="KW-1185">Reference proteome</keyword>
<evidence type="ECO:0000256" key="8">
    <source>
        <dbReference type="ARBA" id="ARBA00022989"/>
    </source>
</evidence>
<sequence length="466" mass="50471">MDGFEGPVAASLRFRLSLWLTLAIVIIAAGAGVISFSLATDEAHKMQDHQLRQTGFLISRLEAVPSSPLAREKAGDVDFDARVVVRFLWTEKGQPAATPPRPPVFSNLLRDGLHTVYVGREKWRVFVRTNAKGGRVAVGQQTRVRDAAARASALRTLMPILFLVPVLVLLMGVLLRQMFKPLKTLADELGRRTEADLGPLDHAGLPSEVGPFVVAINALLVRMGRSLTAQRRFIADAAHELRSPLTAMSLQAERLSATNMPDEARIRFNALSAGLRRTRVLLDQLLTLARSQESRLEASGNVSLQQVIREVLEDLVPIAEEKDIDLGVMNDDDGIVHTRGVDLKVLVKNLIDNAIRYTPRGGRVDITVLGAPGLVTLQIDDTGPGIAPGERERVFDAFYRVLGNGEIGSGLGLAITRTVAESMGASIELSDSRAPQTGLRVSVRFTQSVSKAPAAAVHGAPARLNE</sequence>